<keyword evidence="1" id="KW-0675">Receptor</keyword>
<gene>
    <name evidence="3" type="ORF">HKI87_01g01290</name>
</gene>
<feature type="domain" description="GAF" evidence="2">
    <location>
        <begin position="195"/>
        <end position="350"/>
    </location>
</feature>
<protein>
    <submittedName>
        <fullName evidence="3">cGMP-specific phosphodiesterase</fullName>
    </submittedName>
</protein>
<evidence type="ECO:0000313" key="3">
    <source>
        <dbReference type="EMBL" id="WZN58605.1"/>
    </source>
</evidence>
<reference evidence="3 4" key="1">
    <citation type="submission" date="2024-03" db="EMBL/GenBank/DDBJ databases">
        <title>Complete genome sequence of the green alga Chloropicon roscoffensis RCC1871.</title>
        <authorList>
            <person name="Lemieux C."/>
            <person name="Pombert J.-F."/>
            <person name="Otis C."/>
            <person name="Turmel M."/>
        </authorList>
    </citation>
    <scope>NUCLEOTIDE SEQUENCE [LARGE SCALE GENOMIC DNA]</scope>
    <source>
        <strain evidence="3 4">RCC1871</strain>
    </source>
</reference>
<name>A0AAX4NXH0_9CHLO</name>
<organism evidence="3 4">
    <name type="scientific">Chloropicon roscoffensis</name>
    <dbReference type="NCBI Taxonomy" id="1461544"/>
    <lineage>
        <taxon>Eukaryota</taxon>
        <taxon>Viridiplantae</taxon>
        <taxon>Chlorophyta</taxon>
        <taxon>Chloropicophyceae</taxon>
        <taxon>Chloropicales</taxon>
        <taxon>Chloropicaceae</taxon>
        <taxon>Chloropicon</taxon>
    </lineage>
</organism>
<dbReference type="InterPro" id="IPR003018">
    <property type="entry name" value="GAF"/>
</dbReference>
<proteinExistence type="predicted"/>
<dbReference type="Gene3D" id="3.30.450.40">
    <property type="match status" value="2"/>
</dbReference>
<sequence length="394" mass="43472">MGCGSSVPTTGFHEHFRYICSIRNPETAVHELFKAAAKLIECETTELCLLNEENGKYLVVTGSSNPETETPSFREVEKGCVGEMYDYVFRNGPLLLNSRDEASGLSFELDKEINTVLVVPAADSEERSTCLMCFKNKASGKTFANQCLEDAESLSYFGEMLLKTYLLHKREVNNEIQCTALLDIIKAVGTANDEAANSFLFTVSRRSQELFRAEKCTMYVVDKPREILWSASTDSGKQIKLPLGSGIVGAVATSCKTVNIKNAYEDSRFNKEVDTQTGYTTKSILCAPVTTHATGEGDKDRKRECVAVIQLINKSTSDGGFPKEDEELLNQLCEILGDRITDGILLESFRSQFVGSGVTVVNEATRKLNVRPRRRSITGSISEVDPQTLEALAE</sequence>
<dbReference type="Proteomes" id="UP001472866">
    <property type="component" value="Chromosome 01"/>
</dbReference>
<dbReference type="SMART" id="SM00065">
    <property type="entry name" value="GAF"/>
    <property type="match status" value="1"/>
</dbReference>
<evidence type="ECO:0000256" key="1">
    <source>
        <dbReference type="ARBA" id="ARBA00023170"/>
    </source>
</evidence>
<keyword evidence="4" id="KW-1185">Reference proteome</keyword>
<evidence type="ECO:0000313" key="4">
    <source>
        <dbReference type="Proteomes" id="UP001472866"/>
    </source>
</evidence>
<evidence type="ECO:0000259" key="2">
    <source>
        <dbReference type="SMART" id="SM00065"/>
    </source>
</evidence>
<dbReference type="SUPFAM" id="SSF55781">
    <property type="entry name" value="GAF domain-like"/>
    <property type="match status" value="2"/>
</dbReference>
<dbReference type="InterPro" id="IPR029016">
    <property type="entry name" value="GAF-like_dom_sf"/>
</dbReference>
<dbReference type="AlphaFoldDB" id="A0AAX4NXH0"/>
<dbReference type="EMBL" id="CP151501">
    <property type="protein sequence ID" value="WZN58605.1"/>
    <property type="molecule type" value="Genomic_DNA"/>
</dbReference>
<accession>A0AAX4NXH0</accession>